<evidence type="ECO:0000256" key="1">
    <source>
        <dbReference type="SAM" id="Phobius"/>
    </source>
</evidence>
<name>A0AB34K1V8_PRYPA</name>
<evidence type="ECO:0000313" key="3">
    <source>
        <dbReference type="Proteomes" id="UP001515480"/>
    </source>
</evidence>
<sequence>MESLPRLQQPLAALPCLHRPLVAAAAYVRHTCTPEGFIPRAPPPRSLILTASAYGWSHDPSAPPPNPPCVALDAALWRALLLELRAAAPLLPYLPFLDLACRAVFIMAIVMIIVCWDPPFPLLIVAVMVVASVLCIGSYKHHERFNAALPSIAARYTERFQSAGLRLEERRNGDGNDYLIVYPIPPVRGTRRRESPAPPPAVVVAQGLPVVTGMVMADGAALAADAWVGASRDGPADAPIVQGQRIRDVLPATVVVHAPRAERLVQVV</sequence>
<keyword evidence="3" id="KW-1185">Reference proteome</keyword>
<dbReference type="EMBL" id="JBGBPQ010000003">
    <property type="protein sequence ID" value="KAL1526885.1"/>
    <property type="molecule type" value="Genomic_DNA"/>
</dbReference>
<keyword evidence="1" id="KW-1133">Transmembrane helix</keyword>
<dbReference type="Proteomes" id="UP001515480">
    <property type="component" value="Unassembled WGS sequence"/>
</dbReference>
<feature type="transmembrane region" description="Helical" evidence="1">
    <location>
        <begin position="120"/>
        <end position="139"/>
    </location>
</feature>
<accession>A0AB34K1V8</accession>
<gene>
    <name evidence="2" type="ORF">AB1Y20_015576</name>
</gene>
<evidence type="ECO:0000313" key="2">
    <source>
        <dbReference type="EMBL" id="KAL1526885.1"/>
    </source>
</evidence>
<proteinExistence type="predicted"/>
<keyword evidence="1" id="KW-0472">Membrane</keyword>
<comment type="caution">
    <text evidence="2">The sequence shown here is derived from an EMBL/GenBank/DDBJ whole genome shotgun (WGS) entry which is preliminary data.</text>
</comment>
<reference evidence="2 3" key="1">
    <citation type="journal article" date="2024" name="Science">
        <title>Giant polyketide synthase enzymes in the biosynthesis of giant marine polyether toxins.</title>
        <authorList>
            <person name="Fallon T.R."/>
            <person name="Shende V.V."/>
            <person name="Wierzbicki I.H."/>
            <person name="Pendleton A.L."/>
            <person name="Watervoot N.F."/>
            <person name="Auber R.P."/>
            <person name="Gonzalez D.J."/>
            <person name="Wisecaver J.H."/>
            <person name="Moore B.S."/>
        </authorList>
    </citation>
    <scope>NUCLEOTIDE SEQUENCE [LARGE SCALE GENOMIC DNA]</scope>
    <source>
        <strain evidence="2 3">12B1</strain>
    </source>
</reference>
<feature type="transmembrane region" description="Helical" evidence="1">
    <location>
        <begin position="90"/>
        <end position="114"/>
    </location>
</feature>
<organism evidence="2 3">
    <name type="scientific">Prymnesium parvum</name>
    <name type="common">Toxic golden alga</name>
    <dbReference type="NCBI Taxonomy" id="97485"/>
    <lineage>
        <taxon>Eukaryota</taxon>
        <taxon>Haptista</taxon>
        <taxon>Haptophyta</taxon>
        <taxon>Prymnesiophyceae</taxon>
        <taxon>Prymnesiales</taxon>
        <taxon>Prymnesiaceae</taxon>
        <taxon>Prymnesium</taxon>
    </lineage>
</organism>
<keyword evidence="1" id="KW-0812">Transmembrane</keyword>
<protein>
    <submittedName>
        <fullName evidence="2">Uncharacterized protein</fullName>
    </submittedName>
</protein>
<dbReference type="AlphaFoldDB" id="A0AB34K1V8"/>